<protein>
    <submittedName>
        <fullName evidence="1">Uncharacterized protein</fullName>
    </submittedName>
</protein>
<proteinExistence type="predicted"/>
<name>A0A2P2R3V9_RHIMU</name>
<dbReference type="EMBL" id="GGEC01093320">
    <property type="protein sequence ID" value="MBX73804.1"/>
    <property type="molecule type" value="Transcribed_RNA"/>
</dbReference>
<reference evidence="1" key="1">
    <citation type="submission" date="2018-02" db="EMBL/GenBank/DDBJ databases">
        <title>Rhizophora mucronata_Transcriptome.</title>
        <authorList>
            <person name="Meera S.P."/>
            <person name="Sreeshan A."/>
            <person name="Augustine A."/>
        </authorList>
    </citation>
    <scope>NUCLEOTIDE SEQUENCE</scope>
    <source>
        <tissue evidence="1">Leaf</tissue>
    </source>
</reference>
<dbReference type="AlphaFoldDB" id="A0A2P2R3V9"/>
<accession>A0A2P2R3V9</accession>
<sequence length="19" mass="2130">MTSSLSLLPTTDHFHSRSL</sequence>
<organism evidence="1">
    <name type="scientific">Rhizophora mucronata</name>
    <name type="common">Asiatic mangrove</name>
    <dbReference type="NCBI Taxonomy" id="61149"/>
    <lineage>
        <taxon>Eukaryota</taxon>
        <taxon>Viridiplantae</taxon>
        <taxon>Streptophyta</taxon>
        <taxon>Embryophyta</taxon>
        <taxon>Tracheophyta</taxon>
        <taxon>Spermatophyta</taxon>
        <taxon>Magnoliopsida</taxon>
        <taxon>eudicotyledons</taxon>
        <taxon>Gunneridae</taxon>
        <taxon>Pentapetalae</taxon>
        <taxon>rosids</taxon>
        <taxon>fabids</taxon>
        <taxon>Malpighiales</taxon>
        <taxon>Rhizophoraceae</taxon>
        <taxon>Rhizophora</taxon>
    </lineage>
</organism>
<evidence type="ECO:0000313" key="1">
    <source>
        <dbReference type="EMBL" id="MBX73804.1"/>
    </source>
</evidence>